<proteinExistence type="predicted"/>
<evidence type="ECO:0000313" key="1">
    <source>
        <dbReference type="Ensembl" id="ENSTMTP00000019850.1"/>
    </source>
</evidence>
<reference evidence="1" key="2">
    <citation type="submission" date="2025-09" db="UniProtKB">
        <authorList>
            <consortium name="Ensembl"/>
        </authorList>
    </citation>
    <scope>IDENTIFICATION</scope>
</reference>
<dbReference type="AlphaFoldDB" id="A0A674JEW6"/>
<accession>A0A674JEW6</accession>
<keyword evidence="2" id="KW-1185">Reference proteome</keyword>
<dbReference type="Ensembl" id="ENSTMTT00000020551.1">
    <property type="protein sequence ID" value="ENSTMTP00000019850.1"/>
    <property type="gene ID" value="ENSTMTG00000014582.1"/>
</dbReference>
<protein>
    <submittedName>
        <fullName evidence="1">Uncharacterized protein</fullName>
    </submittedName>
</protein>
<dbReference type="GeneTree" id="ENSGT01150000287662"/>
<organism evidence="1 2">
    <name type="scientific">Terrapene triunguis</name>
    <name type="common">Three-toed box turtle</name>
    <dbReference type="NCBI Taxonomy" id="2587831"/>
    <lineage>
        <taxon>Eukaryota</taxon>
        <taxon>Metazoa</taxon>
        <taxon>Chordata</taxon>
        <taxon>Craniata</taxon>
        <taxon>Vertebrata</taxon>
        <taxon>Euteleostomi</taxon>
        <taxon>Archelosauria</taxon>
        <taxon>Testudinata</taxon>
        <taxon>Testudines</taxon>
        <taxon>Cryptodira</taxon>
        <taxon>Durocryptodira</taxon>
        <taxon>Testudinoidea</taxon>
        <taxon>Emydidae</taxon>
        <taxon>Terrapene</taxon>
    </lineage>
</organism>
<evidence type="ECO:0000313" key="2">
    <source>
        <dbReference type="Proteomes" id="UP000472274"/>
    </source>
</evidence>
<name>A0A674JEW6_9SAUR</name>
<dbReference type="InParanoid" id="A0A674JEW6"/>
<reference evidence="1" key="1">
    <citation type="submission" date="2025-08" db="UniProtKB">
        <authorList>
            <consortium name="Ensembl"/>
        </authorList>
    </citation>
    <scope>IDENTIFICATION</scope>
</reference>
<dbReference type="Proteomes" id="UP000472274">
    <property type="component" value="Unplaced"/>
</dbReference>
<sequence length="64" mass="7740">MRGNHNWFNLPTSNRPKIINCLLISKPHRPRYRCNTNTNPMSLHRRYHTYNRPWLNIVNTLLPS</sequence>